<reference evidence="1" key="1">
    <citation type="submission" date="2022-11" db="EMBL/GenBank/DDBJ databases">
        <title>Genome Sequence of Nemania bipapillata.</title>
        <authorList>
            <person name="Buettner E."/>
        </authorList>
    </citation>
    <scope>NUCLEOTIDE SEQUENCE</scope>
    <source>
        <strain evidence="1">CP14</strain>
    </source>
</reference>
<accession>A0ACC2HUX3</accession>
<evidence type="ECO:0000313" key="1">
    <source>
        <dbReference type="EMBL" id="KAJ8106680.1"/>
    </source>
</evidence>
<name>A0ACC2HUX3_9PEZI</name>
<gene>
    <name evidence="1" type="ORF">ONZ43_g6982</name>
</gene>
<dbReference type="Proteomes" id="UP001153334">
    <property type="component" value="Unassembled WGS sequence"/>
</dbReference>
<dbReference type="EMBL" id="JAPESX010002753">
    <property type="protein sequence ID" value="KAJ8106680.1"/>
    <property type="molecule type" value="Genomic_DNA"/>
</dbReference>
<protein>
    <submittedName>
        <fullName evidence="1">Uncharacterized protein</fullName>
    </submittedName>
</protein>
<sequence>MGGPYELFGVALAAIAEMGEPEGDNNVGRGRMNRSPRSEWQLAFAQVLNGEALAAAGRLGAHMAPDFAKAKWLVYHMVMRRWERFLGCRDAL</sequence>
<organism evidence="1 2">
    <name type="scientific">Nemania bipapillata</name>
    <dbReference type="NCBI Taxonomy" id="110536"/>
    <lineage>
        <taxon>Eukaryota</taxon>
        <taxon>Fungi</taxon>
        <taxon>Dikarya</taxon>
        <taxon>Ascomycota</taxon>
        <taxon>Pezizomycotina</taxon>
        <taxon>Sordariomycetes</taxon>
        <taxon>Xylariomycetidae</taxon>
        <taxon>Xylariales</taxon>
        <taxon>Xylariaceae</taxon>
        <taxon>Nemania</taxon>
    </lineage>
</organism>
<evidence type="ECO:0000313" key="2">
    <source>
        <dbReference type="Proteomes" id="UP001153334"/>
    </source>
</evidence>
<keyword evidence="2" id="KW-1185">Reference proteome</keyword>
<proteinExistence type="predicted"/>
<comment type="caution">
    <text evidence="1">The sequence shown here is derived from an EMBL/GenBank/DDBJ whole genome shotgun (WGS) entry which is preliminary data.</text>
</comment>